<dbReference type="CDD" id="cd00082">
    <property type="entry name" value="HisKA"/>
    <property type="match status" value="1"/>
</dbReference>
<dbReference type="Proteomes" id="UP001317742">
    <property type="component" value="Chromosome"/>
</dbReference>
<dbReference type="Pfam" id="PF00512">
    <property type="entry name" value="HisKA"/>
    <property type="match status" value="1"/>
</dbReference>
<evidence type="ECO:0000256" key="1">
    <source>
        <dbReference type="ARBA" id="ARBA00000085"/>
    </source>
</evidence>
<keyword evidence="6" id="KW-0902">Two-component regulatory system</keyword>
<dbReference type="PROSITE" id="PS50112">
    <property type="entry name" value="PAS"/>
    <property type="match status" value="1"/>
</dbReference>
<dbReference type="Gene3D" id="1.10.287.130">
    <property type="match status" value="1"/>
</dbReference>
<reference evidence="11 12" key="1">
    <citation type="submission" date="2022-08" db="EMBL/GenBank/DDBJ databases">
        <title>Genome Sequence of the sulphate-reducing bacterium, Pseudodesulfovibrio sp. SYK.</title>
        <authorList>
            <person name="Kondo R."/>
            <person name="Kataoka T."/>
        </authorList>
    </citation>
    <scope>NUCLEOTIDE SEQUENCE [LARGE SCALE GENOMIC DNA]</scope>
    <source>
        <strain evidence="11 12">SYK</strain>
    </source>
</reference>
<dbReference type="PANTHER" id="PTHR43711:SF30">
    <property type="entry name" value="HISTIDINE KINASE"/>
    <property type="match status" value="1"/>
</dbReference>
<evidence type="ECO:0000256" key="6">
    <source>
        <dbReference type="ARBA" id="ARBA00023012"/>
    </source>
</evidence>
<dbReference type="InterPro" id="IPR003594">
    <property type="entry name" value="HATPase_dom"/>
</dbReference>
<organism evidence="11 12">
    <name type="scientific">Pseudodesulfovibrio nedwellii</name>
    <dbReference type="NCBI Taxonomy" id="2973072"/>
    <lineage>
        <taxon>Bacteria</taxon>
        <taxon>Pseudomonadati</taxon>
        <taxon>Thermodesulfobacteriota</taxon>
        <taxon>Desulfovibrionia</taxon>
        <taxon>Desulfovibrionales</taxon>
        <taxon>Desulfovibrionaceae</taxon>
    </lineage>
</organism>
<dbReference type="SUPFAM" id="SSF47384">
    <property type="entry name" value="Homodimeric domain of signal transducing histidine kinase"/>
    <property type="match status" value="1"/>
</dbReference>
<dbReference type="PROSITE" id="PS50109">
    <property type="entry name" value="HIS_KIN"/>
    <property type="match status" value="1"/>
</dbReference>
<evidence type="ECO:0000256" key="2">
    <source>
        <dbReference type="ARBA" id="ARBA00012438"/>
    </source>
</evidence>
<dbReference type="PANTHER" id="PTHR43711">
    <property type="entry name" value="TWO-COMPONENT HISTIDINE KINASE"/>
    <property type="match status" value="1"/>
</dbReference>
<dbReference type="InterPro" id="IPR000014">
    <property type="entry name" value="PAS"/>
</dbReference>
<feature type="domain" description="PAS" evidence="10">
    <location>
        <begin position="46"/>
        <end position="100"/>
    </location>
</feature>
<dbReference type="RefSeq" id="WP_281760431.1">
    <property type="nucleotide sequence ID" value="NZ_AP026709.1"/>
</dbReference>
<dbReference type="InterPro" id="IPR036890">
    <property type="entry name" value="HATPase_C_sf"/>
</dbReference>
<dbReference type="Pfam" id="PF02518">
    <property type="entry name" value="HATPase_c"/>
    <property type="match status" value="1"/>
</dbReference>
<dbReference type="PRINTS" id="PR00344">
    <property type="entry name" value="BCTRLSENSOR"/>
</dbReference>
<evidence type="ECO:0000313" key="11">
    <source>
        <dbReference type="EMBL" id="BDQ37921.1"/>
    </source>
</evidence>
<dbReference type="EMBL" id="AP026709">
    <property type="protein sequence ID" value="BDQ37921.1"/>
    <property type="molecule type" value="Genomic_DNA"/>
</dbReference>
<dbReference type="Gene3D" id="3.30.450.20">
    <property type="entry name" value="PAS domain"/>
    <property type="match status" value="1"/>
</dbReference>
<feature type="coiled-coil region" evidence="7">
    <location>
        <begin position="165"/>
        <end position="192"/>
    </location>
</feature>
<keyword evidence="3" id="KW-0597">Phosphoprotein</keyword>
<accession>A0ABM8B265</accession>
<dbReference type="SUPFAM" id="SSF55874">
    <property type="entry name" value="ATPase domain of HSP90 chaperone/DNA topoisomerase II/histidine kinase"/>
    <property type="match status" value="1"/>
</dbReference>
<evidence type="ECO:0000256" key="7">
    <source>
        <dbReference type="SAM" id="Coils"/>
    </source>
</evidence>
<evidence type="ECO:0000313" key="12">
    <source>
        <dbReference type="Proteomes" id="UP001317742"/>
    </source>
</evidence>
<name>A0ABM8B265_9BACT</name>
<dbReference type="SMART" id="SM00387">
    <property type="entry name" value="HATPase_c"/>
    <property type="match status" value="1"/>
</dbReference>
<dbReference type="SMART" id="SM00388">
    <property type="entry name" value="HisKA"/>
    <property type="match status" value="1"/>
</dbReference>
<dbReference type="InterPro" id="IPR035965">
    <property type="entry name" value="PAS-like_dom_sf"/>
</dbReference>
<dbReference type="SUPFAM" id="SSF55785">
    <property type="entry name" value="PYP-like sensor domain (PAS domain)"/>
    <property type="match status" value="1"/>
</dbReference>
<feature type="domain" description="Histidine kinase" evidence="9">
    <location>
        <begin position="199"/>
        <end position="432"/>
    </location>
</feature>
<dbReference type="InterPro" id="IPR004358">
    <property type="entry name" value="Sig_transdc_His_kin-like_C"/>
</dbReference>
<dbReference type="Gene3D" id="3.30.565.10">
    <property type="entry name" value="Histidine kinase-like ATPase, C-terminal domain"/>
    <property type="match status" value="1"/>
</dbReference>
<proteinExistence type="predicted"/>
<feature type="compositionally biased region" description="Basic and acidic residues" evidence="8">
    <location>
        <begin position="9"/>
        <end position="23"/>
    </location>
</feature>
<keyword evidence="7" id="KW-0175">Coiled coil</keyword>
<evidence type="ECO:0000259" key="10">
    <source>
        <dbReference type="PROSITE" id="PS50112"/>
    </source>
</evidence>
<evidence type="ECO:0000256" key="4">
    <source>
        <dbReference type="ARBA" id="ARBA00022679"/>
    </source>
</evidence>
<dbReference type="InterPro" id="IPR003661">
    <property type="entry name" value="HisK_dim/P_dom"/>
</dbReference>
<dbReference type="EC" id="2.7.13.3" evidence="2"/>
<dbReference type="SMART" id="SM00091">
    <property type="entry name" value="PAS"/>
    <property type="match status" value="1"/>
</dbReference>
<dbReference type="InterPro" id="IPR013767">
    <property type="entry name" value="PAS_fold"/>
</dbReference>
<keyword evidence="12" id="KW-1185">Reference proteome</keyword>
<protein>
    <recommendedName>
        <fullName evidence="2">histidine kinase</fullName>
        <ecNumber evidence="2">2.7.13.3</ecNumber>
    </recommendedName>
</protein>
<evidence type="ECO:0000256" key="5">
    <source>
        <dbReference type="ARBA" id="ARBA00022777"/>
    </source>
</evidence>
<dbReference type="CDD" id="cd00130">
    <property type="entry name" value="PAS"/>
    <property type="match status" value="1"/>
</dbReference>
<sequence>MKSWKSSKKPADKRPDPANEREKLIGLGKRSISKSYYPELKTRLEELEQFRALLDRVNDAIFVVDADTGVTLDISGSTTTMLGCEADILVGNSFKTILPEHIQRHANNLFHNKTQKISLETQFNHPDCPDTPSVPVELTLQLVELQGKRRAIIMARDISERKFNEEKLRESHAQLEIRIQERTRELNRANQAKSEFLAIVSHELRTPLTSILGFANIIRKKLVKTVFPSVTPDAPASVHKEIKRVKRNIDIITSEGNRLTALINDVLDLSKLEANKVEFNFAPVNPQEFIHRSVEATAGLFKDTNLVLLLELEPDLPLINGDLNRLIQVMVNLISNGVKFTPEGSLTCRARHCDDTIRISVADTGIGMPQSTLDTIFDKFTQGHDGLTERPRGTGLGLSICRHIINDHGGHIWVESSSDKGSKFIFTLPVFDTKQ</sequence>
<dbReference type="InterPro" id="IPR050736">
    <property type="entry name" value="Sensor_HK_Regulatory"/>
</dbReference>
<dbReference type="NCBIfam" id="TIGR00229">
    <property type="entry name" value="sensory_box"/>
    <property type="match status" value="1"/>
</dbReference>
<evidence type="ECO:0000256" key="8">
    <source>
        <dbReference type="SAM" id="MobiDB-lite"/>
    </source>
</evidence>
<comment type="catalytic activity">
    <reaction evidence="1">
        <text>ATP + protein L-histidine = ADP + protein N-phospho-L-histidine.</text>
        <dbReference type="EC" id="2.7.13.3"/>
    </reaction>
</comment>
<dbReference type="InterPro" id="IPR036097">
    <property type="entry name" value="HisK_dim/P_sf"/>
</dbReference>
<keyword evidence="4" id="KW-0808">Transferase</keyword>
<dbReference type="Pfam" id="PF00989">
    <property type="entry name" value="PAS"/>
    <property type="match status" value="1"/>
</dbReference>
<keyword evidence="5" id="KW-0418">Kinase</keyword>
<feature type="region of interest" description="Disordered" evidence="8">
    <location>
        <begin position="1"/>
        <end position="23"/>
    </location>
</feature>
<evidence type="ECO:0000259" key="9">
    <source>
        <dbReference type="PROSITE" id="PS50109"/>
    </source>
</evidence>
<dbReference type="CDD" id="cd16922">
    <property type="entry name" value="HATPase_EvgS-ArcB-TorS-like"/>
    <property type="match status" value="1"/>
</dbReference>
<gene>
    <name evidence="11" type="ORF">SYK_22810</name>
</gene>
<evidence type="ECO:0000256" key="3">
    <source>
        <dbReference type="ARBA" id="ARBA00022553"/>
    </source>
</evidence>
<dbReference type="InterPro" id="IPR005467">
    <property type="entry name" value="His_kinase_dom"/>
</dbReference>